<dbReference type="PANTHER" id="PTHR38454">
    <property type="entry name" value="INTEGRAL MEMBRANE PROTEIN-RELATED"/>
    <property type="match status" value="1"/>
</dbReference>
<feature type="transmembrane region" description="Helical" evidence="1">
    <location>
        <begin position="438"/>
        <end position="456"/>
    </location>
</feature>
<name>A0A6M1RFR2_9BACT</name>
<accession>A0A6M1RFR2</accession>
<dbReference type="InterPro" id="IPR018580">
    <property type="entry name" value="Uncharacterised_YfhO"/>
</dbReference>
<feature type="transmembrane region" description="Helical" evidence="1">
    <location>
        <begin position="347"/>
        <end position="374"/>
    </location>
</feature>
<feature type="transmembrane region" description="Helical" evidence="1">
    <location>
        <begin position="502"/>
        <end position="520"/>
    </location>
</feature>
<feature type="transmembrane region" description="Helical" evidence="1">
    <location>
        <begin position="154"/>
        <end position="185"/>
    </location>
</feature>
<dbReference type="PANTHER" id="PTHR38454:SF1">
    <property type="entry name" value="INTEGRAL MEMBRANE PROTEIN"/>
    <property type="match status" value="1"/>
</dbReference>
<keyword evidence="1" id="KW-1133">Transmembrane helix</keyword>
<feature type="transmembrane region" description="Helical" evidence="1">
    <location>
        <begin position="117"/>
        <end position="142"/>
    </location>
</feature>
<evidence type="ECO:0000256" key="1">
    <source>
        <dbReference type="SAM" id="Phobius"/>
    </source>
</evidence>
<dbReference type="EMBL" id="JAAKYA010000036">
    <property type="protein sequence ID" value="NGO38878.1"/>
    <property type="molecule type" value="Genomic_DNA"/>
</dbReference>
<dbReference type="AlphaFoldDB" id="A0A6M1RFR2"/>
<feature type="transmembrane region" description="Helical" evidence="1">
    <location>
        <begin position="205"/>
        <end position="225"/>
    </location>
</feature>
<feature type="transmembrane region" description="Helical" evidence="1">
    <location>
        <begin position="305"/>
        <end position="327"/>
    </location>
</feature>
<sequence length="876" mass="97127">MLLACGILFLDNFRPERVLFSNDGPYGAMEAAHANPWRTLTGYWHDLNWLGYSAPATTPGITTLLRLLTTTLAFSKLYAPFSLLFVGWAAWVWARQMRWSPWVAGLLALLTSLNGDFFATACWGVCAQPIAFGCNFLALAALARPDAPRPWLRLALAGFAVGLGVTEAYDIGALFSLVVGGYVVFQALQTDRPVLSRVGSALSRLVLVAGCAALIAASTLSTLVATQLRGVVQVQEETASREERWAWATQWSLPKAEFFSLMVPGLFGYRMDTPGGGDYWGRGGSDPAWDRYLAGDRQGPPPPGFFRYGMGSGYAGMLVWVLVGWTLVQVTRGQRSTFTINERRAVVFWIVVAVVATLLMFGRFAPFYQLFFALPYASSIRNPAKFMHILEWALLILSGYGLQSLWRGWVEGPQPAPGSPGARNQPAHPGPGLWERRWLIGSAVAFGMAVLAWLLYAQAQPRLEAYLTEMHLLEMQAQGMAGDEAWARERARAQAAFSVGRAGRSVLFLGLALGWVGWAVRGGFRARPLWAGGLGCVLAVVDLAPANQPWVVTYNWKERLVEAGDNPVFELLRQRPWEHRVALAEPFLPRQYALLAQLYRVEWMQHLFPFYNIQSPDIVQMPRVPVEVEAFENALSRRPRPGEAMTNWTQRILRRWELTSTRYLFGAAGMAEALNQQVDPGKRRFRELLPFEIRPKGPEGPWLIRTNPAGPFALMEFTGALPKAGLHGHWQVVTNDAEALALLADPSFDPHKTVLVSEPLPAPGDAATATPAGTVRYESYEPRHVVFQVHAERPAVLRLNDKFDVHWHARVDGRPVPVLRCNYVVRGVYLEPGEHRVEFHYQPPVGPLYVSLAGVAAAVALLGLAWRAERGGRDKS</sequence>
<feature type="transmembrane region" description="Helical" evidence="1">
    <location>
        <begin position="848"/>
        <end position="866"/>
    </location>
</feature>
<feature type="transmembrane region" description="Helical" evidence="1">
    <location>
        <begin position="77"/>
        <end position="94"/>
    </location>
</feature>
<keyword evidence="3" id="KW-1185">Reference proteome</keyword>
<gene>
    <name evidence="2" type="ORF">G4L39_05640</name>
</gene>
<proteinExistence type="predicted"/>
<keyword evidence="1" id="KW-0812">Transmembrane</keyword>
<reference evidence="2 3" key="1">
    <citation type="submission" date="2020-02" db="EMBL/GenBank/DDBJ databases">
        <title>Draft genome sequence of Limisphaera ngatamarikiensis NGM72.4T, a thermophilic Verrucomicrobia grouped in subdivision 3.</title>
        <authorList>
            <person name="Carere C.R."/>
            <person name="Steen J."/>
            <person name="Hugenholtz P."/>
            <person name="Stott M.B."/>
        </authorList>
    </citation>
    <scope>NUCLEOTIDE SEQUENCE [LARGE SCALE GENOMIC DNA]</scope>
    <source>
        <strain evidence="2 3">NGM72.4</strain>
    </source>
</reference>
<evidence type="ECO:0000313" key="2">
    <source>
        <dbReference type="EMBL" id="NGO38878.1"/>
    </source>
</evidence>
<dbReference type="Proteomes" id="UP000477311">
    <property type="component" value="Unassembled WGS sequence"/>
</dbReference>
<evidence type="ECO:0000313" key="3">
    <source>
        <dbReference type="Proteomes" id="UP000477311"/>
    </source>
</evidence>
<comment type="caution">
    <text evidence="2">The sequence shown here is derived from an EMBL/GenBank/DDBJ whole genome shotgun (WGS) entry which is preliminary data.</text>
</comment>
<keyword evidence="1" id="KW-0472">Membrane</keyword>
<organism evidence="2 3">
    <name type="scientific">Limisphaera ngatamarikiensis</name>
    <dbReference type="NCBI Taxonomy" id="1324935"/>
    <lineage>
        <taxon>Bacteria</taxon>
        <taxon>Pseudomonadati</taxon>
        <taxon>Verrucomicrobiota</taxon>
        <taxon>Verrucomicrobiia</taxon>
        <taxon>Limisphaerales</taxon>
        <taxon>Limisphaeraceae</taxon>
        <taxon>Limisphaera</taxon>
    </lineage>
</organism>
<protein>
    <submittedName>
        <fullName evidence="2">YfhO family protein</fullName>
    </submittedName>
</protein>